<dbReference type="PANTHER" id="PTHR11439">
    <property type="entry name" value="GAG-POL-RELATED RETROTRANSPOSON"/>
    <property type="match status" value="1"/>
</dbReference>
<reference evidence="5" key="1">
    <citation type="journal article" date="2019" name="Sci. Rep.">
        <title>Draft genome of Tanacetum cinerariifolium, the natural source of mosquito coil.</title>
        <authorList>
            <person name="Yamashiro T."/>
            <person name="Shiraishi A."/>
            <person name="Satake H."/>
            <person name="Nakayama K."/>
        </authorList>
    </citation>
    <scope>NUCLEOTIDE SEQUENCE</scope>
</reference>
<dbReference type="AlphaFoldDB" id="A0A6L2LF20"/>
<feature type="domain" description="GAG-pre-integrase" evidence="3">
    <location>
        <begin position="395"/>
        <end position="434"/>
    </location>
</feature>
<feature type="compositionally biased region" description="Basic and acidic residues" evidence="2">
    <location>
        <begin position="991"/>
        <end position="1002"/>
    </location>
</feature>
<feature type="region of interest" description="Disordered" evidence="2">
    <location>
        <begin position="1218"/>
        <end position="1237"/>
    </location>
</feature>
<gene>
    <name evidence="5" type="ORF">Tci_032389</name>
</gene>
<feature type="domain" description="Retroviral polymerase SH3-like" evidence="4">
    <location>
        <begin position="466"/>
        <end position="510"/>
    </location>
</feature>
<dbReference type="PANTHER" id="PTHR11439:SF495">
    <property type="entry name" value="REVERSE TRANSCRIPTASE, RNA-DEPENDENT DNA POLYMERASE-RELATED"/>
    <property type="match status" value="1"/>
</dbReference>
<evidence type="ECO:0000256" key="2">
    <source>
        <dbReference type="SAM" id="MobiDB-lite"/>
    </source>
</evidence>
<dbReference type="Pfam" id="PF13976">
    <property type="entry name" value="gag_pre-integrs"/>
    <property type="match status" value="1"/>
</dbReference>
<feature type="region of interest" description="Disordered" evidence="2">
    <location>
        <begin position="546"/>
        <end position="586"/>
    </location>
</feature>
<dbReference type="EMBL" id="BKCJ010004330">
    <property type="protein sequence ID" value="GEU60411.1"/>
    <property type="molecule type" value="Genomic_DNA"/>
</dbReference>
<dbReference type="Pfam" id="PF25597">
    <property type="entry name" value="SH3_retrovirus"/>
    <property type="match status" value="1"/>
</dbReference>
<dbReference type="InterPro" id="IPR025724">
    <property type="entry name" value="GAG-pre-integrase_dom"/>
</dbReference>
<feature type="compositionally biased region" description="Basic and acidic residues" evidence="2">
    <location>
        <begin position="559"/>
        <end position="569"/>
    </location>
</feature>
<evidence type="ECO:0000259" key="3">
    <source>
        <dbReference type="Pfam" id="PF13976"/>
    </source>
</evidence>
<feature type="coiled-coil region" evidence="1">
    <location>
        <begin position="64"/>
        <end position="95"/>
    </location>
</feature>
<evidence type="ECO:0000256" key="1">
    <source>
        <dbReference type="SAM" id="Coils"/>
    </source>
</evidence>
<protein>
    <submittedName>
        <fullName evidence="5">Uncharacterized mitochondrial protein AtMg00810-like</fullName>
    </submittedName>
</protein>
<organism evidence="5">
    <name type="scientific">Tanacetum cinerariifolium</name>
    <name type="common">Dalmatian daisy</name>
    <name type="synonym">Chrysanthemum cinerariifolium</name>
    <dbReference type="NCBI Taxonomy" id="118510"/>
    <lineage>
        <taxon>Eukaryota</taxon>
        <taxon>Viridiplantae</taxon>
        <taxon>Streptophyta</taxon>
        <taxon>Embryophyta</taxon>
        <taxon>Tracheophyta</taxon>
        <taxon>Spermatophyta</taxon>
        <taxon>Magnoliopsida</taxon>
        <taxon>eudicotyledons</taxon>
        <taxon>Gunneridae</taxon>
        <taxon>Pentapetalae</taxon>
        <taxon>asterids</taxon>
        <taxon>campanulids</taxon>
        <taxon>Asterales</taxon>
        <taxon>Asteraceae</taxon>
        <taxon>Asteroideae</taxon>
        <taxon>Anthemideae</taxon>
        <taxon>Anthemidinae</taxon>
        <taxon>Tanacetum</taxon>
    </lineage>
</organism>
<feature type="compositionally biased region" description="Acidic residues" evidence="2">
    <location>
        <begin position="570"/>
        <end position="583"/>
    </location>
</feature>
<dbReference type="CDD" id="cd09272">
    <property type="entry name" value="RNase_HI_RT_Ty1"/>
    <property type="match status" value="1"/>
</dbReference>
<evidence type="ECO:0000259" key="4">
    <source>
        <dbReference type="Pfam" id="PF25597"/>
    </source>
</evidence>
<comment type="caution">
    <text evidence="5">The sequence shown here is derived from an EMBL/GenBank/DDBJ whole genome shotgun (WGS) entry which is preliminary data.</text>
</comment>
<feature type="region of interest" description="Disordered" evidence="2">
    <location>
        <begin position="913"/>
        <end position="1002"/>
    </location>
</feature>
<feature type="compositionally biased region" description="Basic and acidic residues" evidence="2">
    <location>
        <begin position="1224"/>
        <end position="1237"/>
    </location>
</feature>
<feature type="compositionally biased region" description="Basic residues" evidence="2">
    <location>
        <begin position="963"/>
        <end position="989"/>
    </location>
</feature>
<sequence>MTDYFVWGVIKNGNKVLKRTVGTVKQVYEPTFAEEKLNRRNKMKARGTLLMALLNKDQLKFHAYQDAKLLMEAIEKRLQKLISQLEIQREVIQQEDMNLKLLRILPSEWKTRALIWKNKADIETIILDDLYNNSKIYKHKLTGSSNTSQNLQNMDFVSFNSTNSTSSTNEADNTAYGVNTTHTQENRGKEYGRKTVPVKSPTENALIAQDRIGGYDWSYQAEEEHPTNYALMVLTSLESSPGSDSEENVKSISDKGYHAVLPPYTGNYMPLKQDLVFIDKQVKSKSVDVVSNVASSNVKTVESKHESIDVKSNLQQKEYKEKGVIDSGCSRYMKGTNVILLSMKTMTVDLFLLEMVKVEFLEKLLDESQVLLRVPRKDNIYNVDLKSVVPTGGLTYLFAKATINESNLWHRRFGHINYKTMNKLVRGNLVRGIKREYSVARTLQQNRVAERKNITLIEAARTMDYLGKFEGKADEGFFVGYSVASKAMRVFNKRSRIVEETLNFRFLENAPNVKGNGPDWFFDIDSLTISMNYVPVAVENQTNGITGTRDNLVAGPKDSVVDDGKKATEVDESEASDNGVEDDQVTRSEFERLPQQERKIEHFNSTNSFNTISSPVSTVGPSFANAASPSLVNAARIPAKEEVDMNNVDSSYIIPDDPLTKFLKDHPKNQKRLSVDYIRHQEHGISYKVEKALCGLHQAPRACQDKYVAEILKKSDFATIKKASTLMEPNKPLIKDKEAEDVDVHLYRSMIGSFMYLTASRLDITFVVYACACARFQVTPKTSHLHAVKRIFRYLKDQKKVGLWYPKDSPFDLEDFSDSDCAGASIDRKSTTGGCQFLGKRLILWQCKKQTIVANSTTKAECVATTNCCGQVEGMTRHKEIYVISSHTKKVFANMSRQGHGFSGNVTSLFKTMMKQKPKRRQRQATQAHLPSSEIPVEESIPTPSNDPQPSAKADQAKEIAHLKKRAKKLENRRKSRPAGLRRLRKVGSSRRVESSKEKDSLGRMHDDEMFGVNDLEGDVVIIDVTEKSVEKEVSTVKPVTTGGEVVTAANVEVSAALTTVTTANVDDELTLKDQMRIDEELARKLEAEKQETTRLRRAQQDEEANISWDNIQAMMDSDRLLAERLQAREREEFLDVQKARLLVELIEKRRKHFAALRAQEKRNRTPIKSQMKSQMSTYVKNMGGYKHSQLKGKSFDEIKKLFDKKMIRVNTFVAMGSEAQESSTKRTTEQLESDTSKKQKLYENVEVKIDDFTELKSV</sequence>
<feature type="compositionally biased region" description="Basic residues" evidence="2">
    <location>
        <begin position="914"/>
        <end position="923"/>
    </location>
</feature>
<keyword evidence="1" id="KW-0175">Coiled coil</keyword>
<evidence type="ECO:0000313" key="5">
    <source>
        <dbReference type="EMBL" id="GEU60411.1"/>
    </source>
</evidence>
<dbReference type="InterPro" id="IPR057670">
    <property type="entry name" value="SH3_retrovirus"/>
</dbReference>
<accession>A0A6L2LF20</accession>
<name>A0A6L2LF20_TANCI</name>
<proteinExistence type="predicted"/>